<name>A0A9Q3CTN4_9BASI</name>
<keyword evidence="2" id="KW-1185">Reference proteome</keyword>
<protein>
    <submittedName>
        <fullName evidence="1">Uncharacterized protein</fullName>
    </submittedName>
</protein>
<comment type="caution">
    <text evidence="1">The sequence shown here is derived from an EMBL/GenBank/DDBJ whole genome shotgun (WGS) entry which is preliminary data.</text>
</comment>
<evidence type="ECO:0000313" key="2">
    <source>
        <dbReference type="Proteomes" id="UP000765509"/>
    </source>
</evidence>
<dbReference type="Proteomes" id="UP000765509">
    <property type="component" value="Unassembled WGS sequence"/>
</dbReference>
<dbReference type="EMBL" id="AVOT02009544">
    <property type="protein sequence ID" value="MBW0488316.1"/>
    <property type="molecule type" value="Genomic_DNA"/>
</dbReference>
<sequence length="158" mass="17631">MPNRFWCFTYASACFMNNCLPNSQCMNLLPHEQLFGRPPSITKLYPLGAEEIVHITVVQQCHKLSERGIVCRLLKPLMWDPACDKMVQSTSVIFPRFQLMGKSNPGKSKGLLGHIVNTDVLGKVATERYFEEENGAIEMLPLTANLAIPEHLGQALSG</sequence>
<evidence type="ECO:0000313" key="1">
    <source>
        <dbReference type="EMBL" id="MBW0488316.1"/>
    </source>
</evidence>
<proteinExistence type="predicted"/>
<dbReference type="OrthoDB" id="8025968at2759"/>
<accession>A0A9Q3CTN4</accession>
<reference evidence="1" key="1">
    <citation type="submission" date="2021-03" db="EMBL/GenBank/DDBJ databases">
        <title>Draft genome sequence of rust myrtle Austropuccinia psidii MF-1, a brazilian biotype.</title>
        <authorList>
            <person name="Quecine M.C."/>
            <person name="Pachon D.M.R."/>
            <person name="Bonatelli M.L."/>
            <person name="Correr F.H."/>
            <person name="Franceschini L.M."/>
            <person name="Leite T.F."/>
            <person name="Margarido G.R.A."/>
            <person name="Almeida C.A."/>
            <person name="Ferrarezi J.A."/>
            <person name="Labate C.A."/>
        </authorList>
    </citation>
    <scope>NUCLEOTIDE SEQUENCE</scope>
    <source>
        <strain evidence="1">MF-1</strain>
    </source>
</reference>
<gene>
    <name evidence="1" type="ORF">O181_028031</name>
</gene>
<organism evidence="1 2">
    <name type="scientific">Austropuccinia psidii MF-1</name>
    <dbReference type="NCBI Taxonomy" id="1389203"/>
    <lineage>
        <taxon>Eukaryota</taxon>
        <taxon>Fungi</taxon>
        <taxon>Dikarya</taxon>
        <taxon>Basidiomycota</taxon>
        <taxon>Pucciniomycotina</taxon>
        <taxon>Pucciniomycetes</taxon>
        <taxon>Pucciniales</taxon>
        <taxon>Sphaerophragmiaceae</taxon>
        <taxon>Austropuccinia</taxon>
    </lineage>
</organism>
<dbReference type="AlphaFoldDB" id="A0A9Q3CTN4"/>